<name>A0ABU6WD59_9FABA</name>
<proteinExistence type="predicted"/>
<sequence length="152" mass="16870">MRPGGASPPHPAEVRELNGTARLFRRIKRVGPTGFGPFDTPNSQFKFLKKHSVKTATTRIGKELLNRSVGPNRNPTGFSSKPHTRRFCFFGLKVSLSSSKNLRLKKLALPLPTTAASSYPPSRSVLWPSRRRLSRLCLASARPSVEDLGLYK</sequence>
<protein>
    <submittedName>
        <fullName evidence="1">Uncharacterized protein</fullName>
    </submittedName>
</protein>
<accession>A0ABU6WD59</accession>
<comment type="caution">
    <text evidence="1">The sequence shown here is derived from an EMBL/GenBank/DDBJ whole genome shotgun (WGS) entry which is preliminary data.</text>
</comment>
<dbReference type="EMBL" id="JASCZI010181328">
    <property type="protein sequence ID" value="MED6181938.1"/>
    <property type="molecule type" value="Genomic_DNA"/>
</dbReference>
<reference evidence="1 2" key="1">
    <citation type="journal article" date="2023" name="Plants (Basel)">
        <title>Bridging the Gap: Combining Genomics and Transcriptomics Approaches to Understand Stylosanthes scabra, an Orphan Legume from the Brazilian Caatinga.</title>
        <authorList>
            <person name="Ferreira-Neto J.R.C."/>
            <person name="da Silva M.D."/>
            <person name="Binneck E."/>
            <person name="de Melo N.F."/>
            <person name="da Silva R.H."/>
            <person name="de Melo A.L.T.M."/>
            <person name="Pandolfi V."/>
            <person name="Bustamante F.O."/>
            <person name="Brasileiro-Vidal A.C."/>
            <person name="Benko-Iseppon A.M."/>
        </authorList>
    </citation>
    <scope>NUCLEOTIDE SEQUENCE [LARGE SCALE GENOMIC DNA]</scope>
    <source>
        <tissue evidence="1">Leaves</tissue>
    </source>
</reference>
<keyword evidence="2" id="KW-1185">Reference proteome</keyword>
<gene>
    <name evidence="1" type="ORF">PIB30_024127</name>
</gene>
<dbReference type="Proteomes" id="UP001341840">
    <property type="component" value="Unassembled WGS sequence"/>
</dbReference>
<organism evidence="1 2">
    <name type="scientific">Stylosanthes scabra</name>
    <dbReference type="NCBI Taxonomy" id="79078"/>
    <lineage>
        <taxon>Eukaryota</taxon>
        <taxon>Viridiplantae</taxon>
        <taxon>Streptophyta</taxon>
        <taxon>Embryophyta</taxon>
        <taxon>Tracheophyta</taxon>
        <taxon>Spermatophyta</taxon>
        <taxon>Magnoliopsida</taxon>
        <taxon>eudicotyledons</taxon>
        <taxon>Gunneridae</taxon>
        <taxon>Pentapetalae</taxon>
        <taxon>rosids</taxon>
        <taxon>fabids</taxon>
        <taxon>Fabales</taxon>
        <taxon>Fabaceae</taxon>
        <taxon>Papilionoideae</taxon>
        <taxon>50 kb inversion clade</taxon>
        <taxon>dalbergioids sensu lato</taxon>
        <taxon>Dalbergieae</taxon>
        <taxon>Pterocarpus clade</taxon>
        <taxon>Stylosanthes</taxon>
    </lineage>
</organism>
<evidence type="ECO:0000313" key="2">
    <source>
        <dbReference type="Proteomes" id="UP001341840"/>
    </source>
</evidence>
<evidence type="ECO:0000313" key="1">
    <source>
        <dbReference type="EMBL" id="MED6181938.1"/>
    </source>
</evidence>